<keyword evidence="1" id="KW-0812">Transmembrane</keyword>
<dbReference type="KEGG" id="rml:FF011L_48910"/>
<dbReference type="Proteomes" id="UP000320672">
    <property type="component" value="Chromosome"/>
</dbReference>
<evidence type="ECO:0000256" key="1">
    <source>
        <dbReference type="SAM" id="Phobius"/>
    </source>
</evidence>
<accession>A0A517MMS8</accession>
<keyword evidence="1" id="KW-0472">Membrane</keyword>
<name>A0A517MMS8_9BACT</name>
<evidence type="ECO:0000313" key="3">
    <source>
        <dbReference type="Proteomes" id="UP000320672"/>
    </source>
</evidence>
<organism evidence="2 3">
    <name type="scientific">Roseimaritima multifibrata</name>
    <dbReference type="NCBI Taxonomy" id="1930274"/>
    <lineage>
        <taxon>Bacteria</taxon>
        <taxon>Pseudomonadati</taxon>
        <taxon>Planctomycetota</taxon>
        <taxon>Planctomycetia</taxon>
        <taxon>Pirellulales</taxon>
        <taxon>Pirellulaceae</taxon>
        <taxon>Roseimaritima</taxon>
    </lineage>
</organism>
<reference evidence="2 3" key="1">
    <citation type="submission" date="2019-02" db="EMBL/GenBank/DDBJ databases">
        <title>Deep-cultivation of Planctomycetes and their phenomic and genomic characterization uncovers novel biology.</title>
        <authorList>
            <person name="Wiegand S."/>
            <person name="Jogler M."/>
            <person name="Boedeker C."/>
            <person name="Pinto D."/>
            <person name="Vollmers J."/>
            <person name="Rivas-Marin E."/>
            <person name="Kohn T."/>
            <person name="Peeters S.H."/>
            <person name="Heuer A."/>
            <person name="Rast P."/>
            <person name="Oberbeckmann S."/>
            <person name="Bunk B."/>
            <person name="Jeske O."/>
            <person name="Meyerdierks A."/>
            <person name="Storesund J.E."/>
            <person name="Kallscheuer N."/>
            <person name="Luecker S."/>
            <person name="Lage O.M."/>
            <person name="Pohl T."/>
            <person name="Merkel B.J."/>
            <person name="Hornburger P."/>
            <person name="Mueller R.-W."/>
            <person name="Bruemmer F."/>
            <person name="Labrenz M."/>
            <person name="Spormann A.M."/>
            <person name="Op den Camp H."/>
            <person name="Overmann J."/>
            <person name="Amann R."/>
            <person name="Jetten M.S.M."/>
            <person name="Mascher T."/>
            <person name="Medema M.H."/>
            <person name="Devos D.P."/>
            <person name="Kaster A.-K."/>
            <person name="Ovreas L."/>
            <person name="Rohde M."/>
            <person name="Galperin M.Y."/>
            <person name="Jogler C."/>
        </authorList>
    </citation>
    <scope>NUCLEOTIDE SEQUENCE [LARGE SCALE GENOMIC DNA]</scope>
    <source>
        <strain evidence="2 3">FF011L</strain>
    </source>
</reference>
<dbReference type="EMBL" id="CP036262">
    <property type="protein sequence ID" value="QDS96087.1"/>
    <property type="molecule type" value="Genomic_DNA"/>
</dbReference>
<protein>
    <submittedName>
        <fullName evidence="2">Uncharacterized protein</fullName>
    </submittedName>
</protein>
<evidence type="ECO:0000313" key="2">
    <source>
        <dbReference type="EMBL" id="QDS96087.1"/>
    </source>
</evidence>
<gene>
    <name evidence="2" type="ORF">FF011L_48910</name>
</gene>
<feature type="transmembrane region" description="Helical" evidence="1">
    <location>
        <begin position="88"/>
        <end position="106"/>
    </location>
</feature>
<proteinExistence type="predicted"/>
<feature type="transmembrane region" description="Helical" evidence="1">
    <location>
        <begin position="47"/>
        <end position="68"/>
    </location>
</feature>
<keyword evidence="1" id="KW-1133">Transmembrane helix</keyword>
<sequence>MATWTHIFVGERGIAENLTWIFLLLSSVVLITGVIRRKQYTLESIPLLFALMYFVAAGEEASWGQHWLKFSTPEILMDINSQKELNLHNIYSLLGFICMSITVSCTF</sequence>
<feature type="transmembrane region" description="Helical" evidence="1">
    <location>
        <begin position="18"/>
        <end position="35"/>
    </location>
</feature>
<dbReference type="AlphaFoldDB" id="A0A517MMS8"/>
<keyword evidence="3" id="KW-1185">Reference proteome</keyword>